<dbReference type="InterPro" id="IPR038690">
    <property type="entry name" value="NusG_2_sf"/>
</dbReference>
<dbReference type="AlphaFoldDB" id="A0A1H3FNT0"/>
<feature type="transmembrane region" description="Helical" evidence="1">
    <location>
        <begin position="12"/>
        <end position="30"/>
    </location>
</feature>
<dbReference type="Pfam" id="PF07009">
    <property type="entry name" value="NusG_II"/>
    <property type="match status" value="1"/>
</dbReference>
<name>A0A1H3FNT0_9FIRM</name>
<reference evidence="2 3" key="1">
    <citation type="submission" date="2016-10" db="EMBL/GenBank/DDBJ databases">
        <authorList>
            <person name="de Groot N.N."/>
        </authorList>
    </citation>
    <scope>NUCLEOTIDE SEQUENCE [LARGE SCALE GENOMIC DNA]</scope>
    <source>
        <strain evidence="2 3">DSM 14045</strain>
    </source>
</reference>
<gene>
    <name evidence="2" type="ORF">SAMN02910414_00316</name>
</gene>
<dbReference type="Gene3D" id="2.60.320.10">
    <property type="entry name" value="N-utilization substance G protein NusG, insert domain"/>
    <property type="match status" value="1"/>
</dbReference>
<keyword evidence="3" id="KW-1185">Reference proteome</keyword>
<keyword evidence="1" id="KW-1133">Transmembrane helix</keyword>
<keyword evidence="1" id="KW-0472">Membrane</keyword>
<dbReference type="OrthoDB" id="47603at2"/>
<accession>A0A1H3FNT0</accession>
<dbReference type="Proteomes" id="UP000183918">
    <property type="component" value="Unassembled WGS sequence"/>
</dbReference>
<organism evidence="2 3">
    <name type="scientific">Lachnobacterium bovis DSM 14045</name>
    <dbReference type="NCBI Taxonomy" id="1122142"/>
    <lineage>
        <taxon>Bacteria</taxon>
        <taxon>Bacillati</taxon>
        <taxon>Bacillota</taxon>
        <taxon>Clostridia</taxon>
        <taxon>Lachnospirales</taxon>
        <taxon>Lachnospiraceae</taxon>
        <taxon>Lachnobacterium</taxon>
    </lineage>
</organism>
<keyword evidence="1" id="KW-0812">Transmembrane</keyword>
<proteinExistence type="predicted"/>
<protein>
    <submittedName>
        <fullName evidence="2">Uncharacterized protein</fullName>
    </submittedName>
</protein>
<dbReference type="CDD" id="cd09911">
    <property type="entry name" value="Lin0431_like"/>
    <property type="match status" value="1"/>
</dbReference>
<dbReference type="STRING" id="1122142.SAMN02910414_00316"/>
<evidence type="ECO:0000313" key="2">
    <source>
        <dbReference type="EMBL" id="SDX92525.1"/>
    </source>
</evidence>
<dbReference type="RefSeq" id="WP_074715555.1">
    <property type="nucleotide sequence ID" value="NZ_FNPG01000005.1"/>
</dbReference>
<evidence type="ECO:0000313" key="3">
    <source>
        <dbReference type="Proteomes" id="UP000183918"/>
    </source>
</evidence>
<dbReference type="EMBL" id="FNPG01000005">
    <property type="protein sequence ID" value="SDX92525.1"/>
    <property type="molecule type" value="Genomic_DNA"/>
</dbReference>
<sequence length="134" mass="15167">MPQKMGKNDILLLVFLGIIFVMFFTFFYLFEVREGKNIVVTVDGEEYGKYTLSKDQNIQIKKNGKVTNEIQIKDGKASMKCANCPDKLCVKQHAISKKNETIVCLPNKVVVTVTDDNNKNDKDKNNSDLDAISK</sequence>
<evidence type="ECO:0000256" key="1">
    <source>
        <dbReference type="SAM" id="Phobius"/>
    </source>
</evidence>